<name>A0A1Y1IJK2_KLENI</name>
<dbReference type="AlphaFoldDB" id="A0A1Y1IJK2"/>
<keyword evidence="3" id="KW-1185">Reference proteome</keyword>
<evidence type="ECO:0008006" key="4">
    <source>
        <dbReference type="Google" id="ProtNLM"/>
    </source>
</evidence>
<evidence type="ECO:0000256" key="1">
    <source>
        <dbReference type="SAM" id="Phobius"/>
    </source>
</evidence>
<feature type="transmembrane region" description="Helical" evidence="1">
    <location>
        <begin position="134"/>
        <end position="159"/>
    </location>
</feature>
<accession>A0A1Y1IJK2</accession>
<dbReference type="Proteomes" id="UP000054558">
    <property type="component" value="Unassembled WGS sequence"/>
</dbReference>
<gene>
    <name evidence="2" type="ORF">KFL_005440070</name>
</gene>
<organism evidence="2 3">
    <name type="scientific">Klebsormidium nitens</name>
    <name type="common">Green alga</name>
    <name type="synonym">Ulothrix nitens</name>
    <dbReference type="NCBI Taxonomy" id="105231"/>
    <lineage>
        <taxon>Eukaryota</taxon>
        <taxon>Viridiplantae</taxon>
        <taxon>Streptophyta</taxon>
        <taxon>Klebsormidiophyceae</taxon>
        <taxon>Klebsormidiales</taxon>
        <taxon>Klebsormidiaceae</taxon>
        <taxon>Klebsormidium</taxon>
    </lineage>
</organism>
<keyword evidence="1" id="KW-0472">Membrane</keyword>
<protein>
    <recommendedName>
        <fullName evidence="4">Transmembrane protein</fullName>
    </recommendedName>
</protein>
<sequence length="183" mass="20205">MNFMDFPVPGQVFSSPHVARPHRLPPERLAQMTIPSILVLLLLGAFTLSRLPASIQRFCREAVSDSIFFDFASDVLNAEAVRRRNGDPWDTGMVTREVAAIRTEEPSDFASAAAEKQAPAAATPLQPTTTDATVLIVFLIVLCSIAAVMCLWCCVLGLYSRFRQHKRSKKLFPERDELPAAAC</sequence>
<keyword evidence="1" id="KW-1133">Transmembrane helix</keyword>
<evidence type="ECO:0000313" key="2">
    <source>
        <dbReference type="EMBL" id="GAQ89629.1"/>
    </source>
</evidence>
<evidence type="ECO:0000313" key="3">
    <source>
        <dbReference type="Proteomes" id="UP000054558"/>
    </source>
</evidence>
<keyword evidence="1" id="KW-0812">Transmembrane</keyword>
<reference evidence="2 3" key="1">
    <citation type="journal article" date="2014" name="Nat. Commun.">
        <title>Klebsormidium flaccidum genome reveals primary factors for plant terrestrial adaptation.</title>
        <authorList>
            <person name="Hori K."/>
            <person name="Maruyama F."/>
            <person name="Fujisawa T."/>
            <person name="Togashi T."/>
            <person name="Yamamoto N."/>
            <person name="Seo M."/>
            <person name="Sato S."/>
            <person name="Yamada T."/>
            <person name="Mori H."/>
            <person name="Tajima N."/>
            <person name="Moriyama T."/>
            <person name="Ikeuchi M."/>
            <person name="Watanabe M."/>
            <person name="Wada H."/>
            <person name="Kobayashi K."/>
            <person name="Saito M."/>
            <person name="Masuda T."/>
            <person name="Sasaki-Sekimoto Y."/>
            <person name="Mashiguchi K."/>
            <person name="Awai K."/>
            <person name="Shimojima M."/>
            <person name="Masuda S."/>
            <person name="Iwai M."/>
            <person name="Nobusawa T."/>
            <person name="Narise T."/>
            <person name="Kondo S."/>
            <person name="Saito H."/>
            <person name="Sato R."/>
            <person name="Murakawa M."/>
            <person name="Ihara Y."/>
            <person name="Oshima-Yamada Y."/>
            <person name="Ohtaka K."/>
            <person name="Satoh M."/>
            <person name="Sonobe K."/>
            <person name="Ishii M."/>
            <person name="Ohtani R."/>
            <person name="Kanamori-Sato M."/>
            <person name="Honoki R."/>
            <person name="Miyazaki D."/>
            <person name="Mochizuki H."/>
            <person name="Umetsu J."/>
            <person name="Higashi K."/>
            <person name="Shibata D."/>
            <person name="Kamiya Y."/>
            <person name="Sato N."/>
            <person name="Nakamura Y."/>
            <person name="Tabata S."/>
            <person name="Ida S."/>
            <person name="Kurokawa K."/>
            <person name="Ohta H."/>
        </authorList>
    </citation>
    <scope>NUCLEOTIDE SEQUENCE [LARGE SCALE GENOMIC DNA]</scope>
    <source>
        <strain evidence="2 3">NIES-2285</strain>
    </source>
</reference>
<dbReference type="EMBL" id="DF237493">
    <property type="protein sequence ID" value="GAQ89629.1"/>
    <property type="molecule type" value="Genomic_DNA"/>
</dbReference>
<proteinExistence type="predicted"/>